<reference evidence="1" key="2">
    <citation type="journal article" date="2023" name="Int. J. Mol. Sci.">
        <title>De Novo Assembly and Annotation of 11 Diverse Shrub Willow (Salix) Genomes Reveals Novel Gene Organization in Sex-Linked Regions.</title>
        <authorList>
            <person name="Hyden B."/>
            <person name="Feng K."/>
            <person name="Yates T.B."/>
            <person name="Jawdy S."/>
            <person name="Cereghino C."/>
            <person name="Smart L.B."/>
            <person name="Muchero W."/>
        </authorList>
    </citation>
    <scope>NUCLEOTIDE SEQUENCE</scope>
    <source>
        <tissue evidence="1">Shoot tip</tissue>
    </source>
</reference>
<organism evidence="1 2">
    <name type="scientific">Salix purpurea</name>
    <name type="common">Purple osier willow</name>
    <dbReference type="NCBI Taxonomy" id="77065"/>
    <lineage>
        <taxon>Eukaryota</taxon>
        <taxon>Viridiplantae</taxon>
        <taxon>Streptophyta</taxon>
        <taxon>Embryophyta</taxon>
        <taxon>Tracheophyta</taxon>
        <taxon>Spermatophyta</taxon>
        <taxon>Magnoliopsida</taxon>
        <taxon>eudicotyledons</taxon>
        <taxon>Gunneridae</taxon>
        <taxon>Pentapetalae</taxon>
        <taxon>rosids</taxon>
        <taxon>fabids</taxon>
        <taxon>Malpighiales</taxon>
        <taxon>Salicaceae</taxon>
        <taxon>Saliceae</taxon>
        <taxon>Salix</taxon>
    </lineage>
</organism>
<name>A0A9Q0VAD8_SALPP</name>
<proteinExistence type="predicted"/>
<dbReference type="EMBL" id="JAPFFK010000009">
    <property type="protein sequence ID" value="KAJ6743995.1"/>
    <property type="molecule type" value="Genomic_DNA"/>
</dbReference>
<evidence type="ECO:0000313" key="1">
    <source>
        <dbReference type="EMBL" id="KAJ6743995.1"/>
    </source>
</evidence>
<dbReference type="OrthoDB" id="439808at2759"/>
<keyword evidence="2" id="KW-1185">Reference proteome</keyword>
<comment type="caution">
    <text evidence="1">The sequence shown here is derived from an EMBL/GenBank/DDBJ whole genome shotgun (WGS) entry which is preliminary data.</text>
</comment>
<reference evidence="1" key="1">
    <citation type="submission" date="2022-11" db="EMBL/GenBank/DDBJ databases">
        <authorList>
            <person name="Hyden B.L."/>
            <person name="Feng K."/>
            <person name="Yates T."/>
            <person name="Jawdy S."/>
            <person name="Smart L.B."/>
            <person name="Muchero W."/>
        </authorList>
    </citation>
    <scope>NUCLEOTIDE SEQUENCE</scope>
    <source>
        <tissue evidence="1">Shoot tip</tissue>
    </source>
</reference>
<protein>
    <submittedName>
        <fullName evidence="1">Uncharacterized protein</fullName>
    </submittedName>
</protein>
<gene>
    <name evidence="1" type="ORF">OIU79_030328</name>
</gene>
<accession>A0A9Q0VAD8</accession>
<evidence type="ECO:0000313" key="2">
    <source>
        <dbReference type="Proteomes" id="UP001151532"/>
    </source>
</evidence>
<dbReference type="Proteomes" id="UP001151532">
    <property type="component" value="Chromosome 19"/>
</dbReference>
<sequence length="37" mass="4365">MLDQRLFLLATCLFKLSVLMWKISLKRLEKLLMSALP</sequence>
<dbReference type="AlphaFoldDB" id="A0A9Q0VAD8"/>